<protein>
    <submittedName>
        <fullName evidence="2">Uncharacterized protein</fullName>
    </submittedName>
</protein>
<evidence type="ECO:0000313" key="3">
    <source>
        <dbReference type="Proteomes" id="UP000410492"/>
    </source>
</evidence>
<keyword evidence="1" id="KW-0472">Membrane</keyword>
<accession>A0A653CYJ8</accession>
<keyword evidence="1" id="KW-0812">Transmembrane</keyword>
<evidence type="ECO:0000313" key="2">
    <source>
        <dbReference type="EMBL" id="VEN52929.1"/>
    </source>
</evidence>
<proteinExistence type="predicted"/>
<sequence length="89" mass="10559">MIFKCYEMYQYERLSLPSLFIPQVKIFDRCLPSRSYETMRNSYFYDVTCKPVRAVRFLTVSRAHLSFASLSFAVVLFLVRPWTLICLAI</sequence>
<dbReference type="Proteomes" id="UP000410492">
    <property type="component" value="Unassembled WGS sequence"/>
</dbReference>
<reference evidence="2 3" key="1">
    <citation type="submission" date="2019-01" db="EMBL/GenBank/DDBJ databases">
        <authorList>
            <person name="Sayadi A."/>
        </authorList>
    </citation>
    <scope>NUCLEOTIDE SEQUENCE [LARGE SCALE GENOMIC DNA]</scope>
</reference>
<feature type="transmembrane region" description="Helical" evidence="1">
    <location>
        <begin position="65"/>
        <end position="88"/>
    </location>
</feature>
<dbReference type="AlphaFoldDB" id="A0A653CYJ8"/>
<keyword evidence="3" id="KW-1185">Reference proteome</keyword>
<organism evidence="2 3">
    <name type="scientific">Callosobruchus maculatus</name>
    <name type="common">Southern cowpea weevil</name>
    <name type="synonym">Pulse bruchid</name>
    <dbReference type="NCBI Taxonomy" id="64391"/>
    <lineage>
        <taxon>Eukaryota</taxon>
        <taxon>Metazoa</taxon>
        <taxon>Ecdysozoa</taxon>
        <taxon>Arthropoda</taxon>
        <taxon>Hexapoda</taxon>
        <taxon>Insecta</taxon>
        <taxon>Pterygota</taxon>
        <taxon>Neoptera</taxon>
        <taxon>Endopterygota</taxon>
        <taxon>Coleoptera</taxon>
        <taxon>Polyphaga</taxon>
        <taxon>Cucujiformia</taxon>
        <taxon>Chrysomeloidea</taxon>
        <taxon>Chrysomelidae</taxon>
        <taxon>Bruchinae</taxon>
        <taxon>Bruchini</taxon>
        <taxon>Callosobruchus</taxon>
    </lineage>
</organism>
<keyword evidence="1" id="KW-1133">Transmembrane helix</keyword>
<gene>
    <name evidence="2" type="ORF">CALMAC_LOCUS12897</name>
</gene>
<name>A0A653CYJ8_CALMS</name>
<dbReference type="EMBL" id="CAACVG010009335">
    <property type="protein sequence ID" value="VEN52929.1"/>
    <property type="molecule type" value="Genomic_DNA"/>
</dbReference>
<evidence type="ECO:0000256" key="1">
    <source>
        <dbReference type="SAM" id="Phobius"/>
    </source>
</evidence>